<protein>
    <submittedName>
        <fullName evidence="1">Uncharacterized protein</fullName>
    </submittedName>
</protein>
<dbReference type="eggNOG" id="KOG0266">
    <property type="taxonomic scope" value="Eukaryota"/>
</dbReference>
<evidence type="ECO:0000313" key="2">
    <source>
        <dbReference type="Proteomes" id="UP000018468"/>
    </source>
</evidence>
<reference evidence="2" key="1">
    <citation type="submission" date="2011-12" db="EMBL/GenBank/DDBJ databases">
        <title>The Draft Genome of Lepisosteus oculatus.</title>
        <authorList>
            <consortium name="The Broad Institute Genome Assembly &amp; Analysis Group"/>
            <consortium name="Computational R&amp;D Group"/>
            <consortium name="and Sequencing Platform"/>
            <person name="Di Palma F."/>
            <person name="Alfoldi J."/>
            <person name="Johnson J."/>
            <person name="Berlin A."/>
            <person name="Gnerre S."/>
            <person name="Jaffe D."/>
            <person name="MacCallum I."/>
            <person name="Young S."/>
            <person name="Walker B.J."/>
            <person name="Lander E.S."/>
            <person name="Lindblad-Toh K."/>
        </authorList>
    </citation>
    <scope>NUCLEOTIDE SEQUENCE [LARGE SCALE GENOMIC DNA]</scope>
</reference>
<keyword evidence="2" id="KW-1185">Reference proteome</keyword>
<dbReference type="AlphaFoldDB" id="W5LYL5"/>
<dbReference type="GeneTree" id="ENSGT01120000278232"/>
<dbReference type="PANTHER" id="PTHR19847:SF7">
    <property type="entry name" value="DDB1- AND CUL4-ASSOCIATED FACTOR 11"/>
    <property type="match status" value="1"/>
</dbReference>
<accession>W5LYL5</accession>
<evidence type="ECO:0000313" key="1">
    <source>
        <dbReference type="Ensembl" id="ENSLOCP00000001222.1"/>
    </source>
</evidence>
<organism evidence="1 2">
    <name type="scientific">Lepisosteus oculatus</name>
    <name type="common">Spotted gar</name>
    <dbReference type="NCBI Taxonomy" id="7918"/>
    <lineage>
        <taxon>Eukaryota</taxon>
        <taxon>Metazoa</taxon>
        <taxon>Chordata</taxon>
        <taxon>Craniata</taxon>
        <taxon>Vertebrata</taxon>
        <taxon>Euteleostomi</taxon>
        <taxon>Actinopterygii</taxon>
        <taxon>Neopterygii</taxon>
        <taxon>Holostei</taxon>
        <taxon>Semionotiformes</taxon>
        <taxon>Lepisosteidae</taxon>
        <taxon>Lepisosteus</taxon>
    </lineage>
</organism>
<dbReference type="Bgee" id="ENSLOCG00000001084">
    <property type="expression patterns" value="Expressed in camera-type eye and 13 other cell types or tissues"/>
</dbReference>
<proteinExistence type="predicted"/>
<dbReference type="PANTHER" id="PTHR19847">
    <property type="entry name" value="DDB1- AND CUL4-ASSOCIATED FACTOR 11"/>
    <property type="match status" value="1"/>
</dbReference>
<dbReference type="Proteomes" id="UP000018468">
    <property type="component" value="Unassembled WGS sequence"/>
</dbReference>
<dbReference type="InterPro" id="IPR051859">
    <property type="entry name" value="DCAF"/>
</dbReference>
<reference evidence="1" key="3">
    <citation type="submission" date="2025-09" db="UniProtKB">
        <authorList>
            <consortium name="Ensembl"/>
        </authorList>
    </citation>
    <scope>IDENTIFICATION</scope>
</reference>
<reference evidence="1" key="2">
    <citation type="submission" date="2025-08" db="UniProtKB">
        <authorList>
            <consortium name="Ensembl"/>
        </authorList>
    </citation>
    <scope>IDENTIFICATION</scope>
</reference>
<dbReference type="InParanoid" id="W5LYL5"/>
<dbReference type="Ensembl" id="ENSLOCT00000001226.1">
    <property type="protein sequence ID" value="ENSLOCP00000001222.1"/>
    <property type="gene ID" value="ENSLOCG00000001084.1"/>
</dbReference>
<name>W5LYL5_LEPOC</name>
<sequence>MLREREQGRCLGSSFSHGECSNIRSHFLPNYVTYKDIYQQKVFCGVYSEDGRLFLSACQGQCL</sequence>
<dbReference type="HOGENOM" id="CLU_2891749_0_0_1"/>
<dbReference type="STRING" id="7918.ENSLOCP00000001222"/>